<evidence type="ECO:0000313" key="1">
    <source>
        <dbReference type="EMBL" id="KAH9372553.1"/>
    </source>
</evidence>
<dbReference type="Proteomes" id="UP000821853">
    <property type="component" value="Chromosome 4"/>
</dbReference>
<keyword evidence="2" id="KW-1185">Reference proteome</keyword>
<organism evidence="1 2">
    <name type="scientific">Haemaphysalis longicornis</name>
    <name type="common">Bush tick</name>
    <dbReference type="NCBI Taxonomy" id="44386"/>
    <lineage>
        <taxon>Eukaryota</taxon>
        <taxon>Metazoa</taxon>
        <taxon>Ecdysozoa</taxon>
        <taxon>Arthropoda</taxon>
        <taxon>Chelicerata</taxon>
        <taxon>Arachnida</taxon>
        <taxon>Acari</taxon>
        <taxon>Parasitiformes</taxon>
        <taxon>Ixodida</taxon>
        <taxon>Ixodoidea</taxon>
        <taxon>Ixodidae</taxon>
        <taxon>Haemaphysalinae</taxon>
        <taxon>Haemaphysalis</taxon>
    </lineage>
</organism>
<reference evidence="1 2" key="1">
    <citation type="journal article" date="2020" name="Cell">
        <title>Large-Scale Comparative Analyses of Tick Genomes Elucidate Their Genetic Diversity and Vector Capacities.</title>
        <authorList>
            <consortium name="Tick Genome and Microbiome Consortium (TIGMIC)"/>
            <person name="Jia N."/>
            <person name="Wang J."/>
            <person name="Shi W."/>
            <person name="Du L."/>
            <person name="Sun Y."/>
            <person name="Zhan W."/>
            <person name="Jiang J.F."/>
            <person name="Wang Q."/>
            <person name="Zhang B."/>
            <person name="Ji P."/>
            <person name="Bell-Sakyi L."/>
            <person name="Cui X.M."/>
            <person name="Yuan T.T."/>
            <person name="Jiang B.G."/>
            <person name="Yang W.F."/>
            <person name="Lam T.T."/>
            <person name="Chang Q.C."/>
            <person name="Ding S.J."/>
            <person name="Wang X.J."/>
            <person name="Zhu J.G."/>
            <person name="Ruan X.D."/>
            <person name="Zhao L."/>
            <person name="Wei J.T."/>
            <person name="Ye R.Z."/>
            <person name="Que T.C."/>
            <person name="Du C.H."/>
            <person name="Zhou Y.H."/>
            <person name="Cheng J.X."/>
            <person name="Dai P.F."/>
            <person name="Guo W.B."/>
            <person name="Han X.H."/>
            <person name="Huang E.J."/>
            <person name="Li L.F."/>
            <person name="Wei W."/>
            <person name="Gao Y.C."/>
            <person name="Liu J.Z."/>
            <person name="Shao H.Z."/>
            <person name="Wang X."/>
            <person name="Wang C.C."/>
            <person name="Yang T.C."/>
            <person name="Huo Q.B."/>
            <person name="Li W."/>
            <person name="Chen H.Y."/>
            <person name="Chen S.E."/>
            <person name="Zhou L.G."/>
            <person name="Ni X.B."/>
            <person name="Tian J.H."/>
            <person name="Sheng Y."/>
            <person name="Liu T."/>
            <person name="Pan Y.S."/>
            <person name="Xia L.Y."/>
            <person name="Li J."/>
            <person name="Zhao F."/>
            <person name="Cao W.C."/>
        </authorList>
    </citation>
    <scope>NUCLEOTIDE SEQUENCE [LARGE SCALE GENOMIC DNA]</scope>
    <source>
        <strain evidence="1">HaeL-2018</strain>
    </source>
</reference>
<dbReference type="EMBL" id="JABSTR010000006">
    <property type="protein sequence ID" value="KAH9372553.1"/>
    <property type="molecule type" value="Genomic_DNA"/>
</dbReference>
<protein>
    <recommendedName>
        <fullName evidence="3">Nuclease HARBI1</fullName>
    </recommendedName>
</protein>
<accession>A0A9J6GCL6</accession>
<name>A0A9J6GCL6_HAELO</name>
<gene>
    <name evidence="1" type="ORF">HPB48_015776</name>
</gene>
<sequence>MVPCYMDFEFQRLFRLPRDAASQLIKRFGVSAFYPKAVHLRPRMSPEKTCLIGLTYLPTQMTMKQIDDKFDVAESLVRNSPNRLQDFLSAF</sequence>
<dbReference type="AlphaFoldDB" id="A0A9J6GCL6"/>
<evidence type="ECO:0008006" key="3">
    <source>
        <dbReference type="Google" id="ProtNLM"/>
    </source>
</evidence>
<evidence type="ECO:0000313" key="2">
    <source>
        <dbReference type="Proteomes" id="UP000821853"/>
    </source>
</evidence>
<comment type="caution">
    <text evidence="1">The sequence shown here is derived from an EMBL/GenBank/DDBJ whole genome shotgun (WGS) entry which is preliminary data.</text>
</comment>
<proteinExistence type="predicted"/>
<dbReference type="VEuPathDB" id="VectorBase:HLOH_048451"/>